<dbReference type="PANTHER" id="PTHR30570:SF1">
    <property type="entry name" value="PHOSPHATE-BINDING PROTEIN PSTS"/>
    <property type="match status" value="1"/>
</dbReference>
<protein>
    <submittedName>
        <fullName evidence="4">Substrate-binding domain-containing protein</fullName>
    </submittedName>
</protein>
<dbReference type="PANTHER" id="PTHR30570">
    <property type="entry name" value="PERIPLASMIC PHOSPHATE BINDING COMPONENT OF PHOSPHATE ABC TRANSPORTER"/>
    <property type="match status" value="1"/>
</dbReference>
<dbReference type="Proteomes" id="UP001167831">
    <property type="component" value="Unassembled WGS sequence"/>
</dbReference>
<name>A0AAW7JIW6_9BACT</name>
<dbReference type="InterPro" id="IPR050811">
    <property type="entry name" value="Phosphate_ABC_transporter"/>
</dbReference>
<reference evidence="4" key="2">
    <citation type="submission" date="2023-08" db="EMBL/GenBank/DDBJ databases">
        <title>Identification and characterization of horizontal gene transfer across gut microbiota members of farm animals based on homology search.</title>
        <authorList>
            <person name="Schwarzerova J."/>
            <person name="Nykrynova M."/>
            <person name="Jureckova K."/>
            <person name="Cejkova D."/>
            <person name="Rychlik I."/>
        </authorList>
    </citation>
    <scope>NUCLEOTIDE SEQUENCE</scope>
    <source>
        <strain evidence="4">ET15</strain>
        <strain evidence="3">ET37</strain>
    </source>
</reference>
<comment type="caution">
    <text evidence="4">The sequence shown here is derived from an EMBL/GenBank/DDBJ whole genome shotgun (WGS) entry which is preliminary data.</text>
</comment>
<dbReference type="SUPFAM" id="SSF53850">
    <property type="entry name" value="Periplasmic binding protein-like II"/>
    <property type="match status" value="1"/>
</dbReference>
<dbReference type="Gene3D" id="3.40.190.10">
    <property type="entry name" value="Periplasmic binding protein-like II"/>
    <property type="match status" value="2"/>
</dbReference>
<dbReference type="Pfam" id="PF12849">
    <property type="entry name" value="PBP_like_2"/>
    <property type="match status" value="1"/>
</dbReference>
<dbReference type="AlphaFoldDB" id="A0AAW7JIW6"/>
<evidence type="ECO:0000313" key="4">
    <source>
        <dbReference type="EMBL" id="MDN0024862.1"/>
    </source>
</evidence>
<dbReference type="Proteomes" id="UP001168478">
    <property type="component" value="Unassembled WGS sequence"/>
</dbReference>
<sequence length="320" mass="35930">MRKETISYIFVGLALLASLCVSCNKKRKDGRTDTYSSGVISFASDESFSPIIEEEREIFEFTYQQAKVNPIYTNESDAISMLLNGKVCLAITSRDFKENERQNLRDRRFNPRSKAIAYDALALIINNENTDSCISVKDIKEILSGKATKWSDIYPGSKRGDIIVVFDNKKSSTVHFAEDSILGGKPITSPNVVATKKTADVITYVEKTPNAIGIIGSNWLNDKRDSTNLTFNKDIRVMSVSRIDEATPANSWKPYQYYMYNGNYPLTRTIWALLNDPLRGLPWGFSNFISSPKGQMIIFNAGLLPVQGNITIRDVKVTND</sequence>
<dbReference type="EMBL" id="JAUEIF010000003">
    <property type="protein sequence ID" value="MDN0024862.1"/>
    <property type="molecule type" value="Genomic_DNA"/>
</dbReference>
<evidence type="ECO:0000256" key="1">
    <source>
        <dbReference type="ARBA" id="ARBA00022729"/>
    </source>
</evidence>
<feature type="domain" description="PBP" evidence="2">
    <location>
        <begin position="38"/>
        <end position="291"/>
    </location>
</feature>
<evidence type="ECO:0000313" key="3">
    <source>
        <dbReference type="EMBL" id="MDN0022263.1"/>
    </source>
</evidence>
<gene>
    <name evidence="3" type="ORF">QVN81_04380</name>
    <name evidence="4" type="ORF">QVN84_04915</name>
</gene>
<dbReference type="RefSeq" id="WP_068857204.1">
    <property type="nucleotide sequence ID" value="NZ_CALUKV010000004.1"/>
</dbReference>
<dbReference type="InterPro" id="IPR024370">
    <property type="entry name" value="PBP_domain"/>
</dbReference>
<organism evidence="4 6">
    <name type="scientific">Leyella lascolaii</name>
    <dbReference type="NCBI Taxonomy" id="1776379"/>
    <lineage>
        <taxon>Bacteria</taxon>
        <taxon>Pseudomonadati</taxon>
        <taxon>Bacteroidota</taxon>
        <taxon>Bacteroidia</taxon>
        <taxon>Bacteroidales</taxon>
        <taxon>Prevotellaceae</taxon>
        <taxon>Leyella</taxon>
    </lineage>
</organism>
<proteinExistence type="predicted"/>
<keyword evidence="5" id="KW-1185">Reference proteome</keyword>
<evidence type="ECO:0000259" key="2">
    <source>
        <dbReference type="Pfam" id="PF12849"/>
    </source>
</evidence>
<evidence type="ECO:0000313" key="5">
    <source>
        <dbReference type="Proteomes" id="UP001167831"/>
    </source>
</evidence>
<keyword evidence="1" id="KW-0732">Signal</keyword>
<dbReference type="EMBL" id="JAUEIE010000003">
    <property type="protein sequence ID" value="MDN0022263.1"/>
    <property type="molecule type" value="Genomic_DNA"/>
</dbReference>
<reference evidence="4" key="1">
    <citation type="submission" date="2023-06" db="EMBL/GenBank/DDBJ databases">
        <authorList>
            <person name="Zeman M."/>
            <person name="Kubasova T."/>
            <person name="Jahodarova E."/>
            <person name="Nykrynova M."/>
            <person name="Rychlik I."/>
        </authorList>
    </citation>
    <scope>NUCLEOTIDE SEQUENCE</scope>
    <source>
        <strain evidence="4">ET15</strain>
        <strain evidence="3">ET37</strain>
    </source>
</reference>
<evidence type="ECO:0000313" key="6">
    <source>
        <dbReference type="Proteomes" id="UP001168478"/>
    </source>
</evidence>
<accession>A0AAW7JIW6</accession>